<gene>
    <name evidence="2" type="ORF">C8F04DRAFT_1274871</name>
</gene>
<dbReference type="EMBL" id="JARJCM010000258">
    <property type="protein sequence ID" value="KAJ7020565.1"/>
    <property type="molecule type" value="Genomic_DNA"/>
</dbReference>
<protein>
    <submittedName>
        <fullName evidence="2">Uncharacterized protein</fullName>
    </submittedName>
</protein>
<evidence type="ECO:0000313" key="3">
    <source>
        <dbReference type="Proteomes" id="UP001218188"/>
    </source>
</evidence>
<dbReference type="AlphaFoldDB" id="A0AAD6S482"/>
<organism evidence="2 3">
    <name type="scientific">Mycena alexandri</name>
    <dbReference type="NCBI Taxonomy" id="1745969"/>
    <lineage>
        <taxon>Eukaryota</taxon>
        <taxon>Fungi</taxon>
        <taxon>Dikarya</taxon>
        <taxon>Basidiomycota</taxon>
        <taxon>Agaricomycotina</taxon>
        <taxon>Agaricomycetes</taxon>
        <taxon>Agaricomycetidae</taxon>
        <taxon>Agaricales</taxon>
        <taxon>Marasmiineae</taxon>
        <taxon>Mycenaceae</taxon>
        <taxon>Mycena</taxon>
    </lineage>
</organism>
<sequence>MSSQFLPLENIRRGPINTTRNLAELRGIASAMVIDTAGTKKDLITRINAKFAADQELAQKPEFLPFHSYRTQKMEKSSKNGRNSASKDAEDAEEAKSELPATGANKKLLDAETPLDPPGRFKRLSGPSKAGTKDETPVDNESDSGLSSVSLPADEEKKMNDEERPQTPPRKTSAANTEQPMQIYVNFTGKTKREIIIESGDRVEVMIEDTGNGPVYSGSLKEILAEAIDGDSPMKAHPQAKIYRQGVNDPEPNVYPMKLGSIEELLTAVDKTNLRFAPVDKYALKPIMDGQALACDLFTAMPGDEVTKVQLVKIRRAAIKLLPLLLSQAT</sequence>
<dbReference type="Proteomes" id="UP001218188">
    <property type="component" value="Unassembled WGS sequence"/>
</dbReference>
<feature type="compositionally biased region" description="Basic and acidic residues" evidence="1">
    <location>
        <begin position="154"/>
        <end position="165"/>
    </location>
</feature>
<evidence type="ECO:0000313" key="2">
    <source>
        <dbReference type="EMBL" id="KAJ7020565.1"/>
    </source>
</evidence>
<evidence type="ECO:0000256" key="1">
    <source>
        <dbReference type="SAM" id="MobiDB-lite"/>
    </source>
</evidence>
<keyword evidence="3" id="KW-1185">Reference proteome</keyword>
<feature type="compositionally biased region" description="Basic and acidic residues" evidence="1">
    <location>
        <begin position="85"/>
        <end position="97"/>
    </location>
</feature>
<feature type="region of interest" description="Disordered" evidence="1">
    <location>
        <begin position="60"/>
        <end position="180"/>
    </location>
</feature>
<feature type="compositionally biased region" description="Polar residues" evidence="1">
    <location>
        <begin position="169"/>
        <end position="180"/>
    </location>
</feature>
<comment type="caution">
    <text evidence="2">The sequence shown here is derived from an EMBL/GenBank/DDBJ whole genome shotgun (WGS) entry which is preliminary data.</text>
</comment>
<reference evidence="2" key="1">
    <citation type="submission" date="2023-03" db="EMBL/GenBank/DDBJ databases">
        <title>Massive genome expansion in bonnet fungi (Mycena s.s.) driven by repeated elements and novel gene families across ecological guilds.</title>
        <authorList>
            <consortium name="Lawrence Berkeley National Laboratory"/>
            <person name="Harder C.B."/>
            <person name="Miyauchi S."/>
            <person name="Viragh M."/>
            <person name="Kuo A."/>
            <person name="Thoen E."/>
            <person name="Andreopoulos B."/>
            <person name="Lu D."/>
            <person name="Skrede I."/>
            <person name="Drula E."/>
            <person name="Henrissat B."/>
            <person name="Morin E."/>
            <person name="Kohler A."/>
            <person name="Barry K."/>
            <person name="LaButti K."/>
            <person name="Morin E."/>
            <person name="Salamov A."/>
            <person name="Lipzen A."/>
            <person name="Mereny Z."/>
            <person name="Hegedus B."/>
            <person name="Baldrian P."/>
            <person name="Stursova M."/>
            <person name="Weitz H."/>
            <person name="Taylor A."/>
            <person name="Grigoriev I.V."/>
            <person name="Nagy L.G."/>
            <person name="Martin F."/>
            <person name="Kauserud H."/>
        </authorList>
    </citation>
    <scope>NUCLEOTIDE SEQUENCE</scope>
    <source>
        <strain evidence="2">CBHHK200</strain>
    </source>
</reference>
<name>A0AAD6S482_9AGAR</name>
<proteinExistence type="predicted"/>
<accession>A0AAD6S482</accession>